<keyword evidence="3" id="KW-1185">Reference proteome</keyword>
<dbReference type="RefSeq" id="WP_307633231.1">
    <property type="nucleotide sequence ID" value="NZ_JAPHEH010000001.1"/>
</dbReference>
<reference evidence="2" key="2">
    <citation type="submission" date="2022-10" db="EMBL/GenBank/DDBJ databases">
        <authorList>
            <person name="Aronson H.S."/>
        </authorList>
    </citation>
    <scope>NUCLEOTIDE SEQUENCE</scope>
    <source>
        <strain evidence="2">RS19-109</strain>
    </source>
</reference>
<dbReference type="InterPro" id="IPR041145">
    <property type="entry name" value="DUF5619"/>
</dbReference>
<dbReference type="EMBL" id="JAPHEH010000001">
    <property type="protein sequence ID" value="MDG4476261.1"/>
    <property type="molecule type" value="Genomic_DNA"/>
</dbReference>
<dbReference type="Pfam" id="PF18505">
    <property type="entry name" value="DUF5619"/>
    <property type="match status" value="1"/>
</dbReference>
<accession>A0A9X4MH50</accession>
<evidence type="ECO:0000259" key="1">
    <source>
        <dbReference type="Pfam" id="PF18505"/>
    </source>
</evidence>
<dbReference type="Proteomes" id="UP001154240">
    <property type="component" value="Unassembled WGS sequence"/>
</dbReference>
<name>A0A9X4MH50_9BACT</name>
<reference evidence="2" key="1">
    <citation type="journal article" date="2022" name="bioRxiv">
        <title>Thiovibrio frasassiensisgen. nov., sp. nov., an autotrophic, elemental sulfur disproportionating bacterium isolated from sulfidic karst sediment, and proposal of Thiovibrionaceae fam. nov.</title>
        <authorList>
            <person name="Aronson H."/>
            <person name="Thomas C."/>
            <person name="Bhattacharyya M."/>
            <person name="Eckstein S."/>
            <person name="Jensen S."/>
            <person name="Barco R."/>
            <person name="Macalady J."/>
            <person name="Amend J."/>
        </authorList>
    </citation>
    <scope>NUCLEOTIDE SEQUENCE</scope>
    <source>
        <strain evidence="2">RS19-109</strain>
    </source>
</reference>
<evidence type="ECO:0000313" key="3">
    <source>
        <dbReference type="Proteomes" id="UP001154240"/>
    </source>
</evidence>
<comment type="caution">
    <text evidence="2">The sequence shown here is derived from an EMBL/GenBank/DDBJ whole genome shotgun (WGS) entry which is preliminary data.</text>
</comment>
<feature type="domain" description="DUF5619" evidence="1">
    <location>
        <begin position="1"/>
        <end position="84"/>
    </location>
</feature>
<organism evidence="2 3">
    <name type="scientific">Thiovibrio frasassiensis</name>
    <dbReference type="NCBI Taxonomy" id="2984131"/>
    <lineage>
        <taxon>Bacteria</taxon>
        <taxon>Pseudomonadati</taxon>
        <taxon>Thermodesulfobacteriota</taxon>
        <taxon>Desulfobulbia</taxon>
        <taxon>Desulfobulbales</taxon>
        <taxon>Thiovibrionaceae</taxon>
        <taxon>Thiovibrio</taxon>
    </lineage>
</organism>
<dbReference type="AlphaFoldDB" id="A0A9X4MH50"/>
<proteinExistence type="predicted"/>
<dbReference type="Gene3D" id="3.30.1490.340">
    <property type="match status" value="1"/>
</dbReference>
<gene>
    <name evidence="2" type="ORF">OLX77_08845</name>
</gene>
<sequence>MKDILIAITGMDLDFATARNMAKIIAQQENGETDCLAWLDARRNSHSPGSAQCEIKGRPGWEVYGESHGGRVKISFNLGEYVFIQS</sequence>
<protein>
    <submittedName>
        <fullName evidence="2">AF1514 family protein</fullName>
    </submittedName>
</protein>
<evidence type="ECO:0000313" key="2">
    <source>
        <dbReference type="EMBL" id="MDG4476261.1"/>
    </source>
</evidence>